<dbReference type="Proteomes" id="UP000799766">
    <property type="component" value="Unassembled WGS sequence"/>
</dbReference>
<gene>
    <name evidence="9" type="ORF">BDY21DRAFT_421178</name>
</gene>
<keyword evidence="10" id="KW-1185">Reference proteome</keyword>
<keyword evidence="4 7" id="KW-0238">DNA-binding</keyword>
<feature type="region of interest" description="Disordered" evidence="8">
    <location>
        <begin position="145"/>
        <end position="225"/>
    </location>
</feature>
<dbReference type="PANTHER" id="PTHR13011">
    <property type="entry name" value="TFIIF-ALPHA"/>
    <property type="match status" value="1"/>
</dbReference>
<protein>
    <recommendedName>
        <fullName evidence="7">Transcription initiation factor IIF subunit alpha</fullName>
    </recommendedName>
</protein>
<dbReference type="GO" id="GO:0006367">
    <property type="term" value="P:transcription initiation at RNA polymerase II promoter"/>
    <property type="evidence" value="ECO:0007669"/>
    <property type="project" value="InterPro"/>
</dbReference>
<keyword evidence="5 7" id="KW-0804">Transcription</keyword>
<dbReference type="GO" id="GO:0032968">
    <property type="term" value="P:positive regulation of transcription elongation by RNA polymerase II"/>
    <property type="evidence" value="ECO:0007669"/>
    <property type="project" value="InterPro"/>
</dbReference>
<evidence type="ECO:0000313" key="9">
    <source>
        <dbReference type="EMBL" id="KAF2457865.1"/>
    </source>
</evidence>
<reference evidence="9" key="1">
    <citation type="journal article" date="2020" name="Stud. Mycol.">
        <title>101 Dothideomycetes genomes: a test case for predicting lifestyles and emergence of pathogens.</title>
        <authorList>
            <person name="Haridas S."/>
            <person name="Albert R."/>
            <person name="Binder M."/>
            <person name="Bloem J."/>
            <person name="Labutti K."/>
            <person name="Salamov A."/>
            <person name="Andreopoulos B."/>
            <person name="Baker S."/>
            <person name="Barry K."/>
            <person name="Bills G."/>
            <person name="Bluhm B."/>
            <person name="Cannon C."/>
            <person name="Castanera R."/>
            <person name="Culley D."/>
            <person name="Daum C."/>
            <person name="Ezra D."/>
            <person name="Gonzalez J."/>
            <person name="Henrissat B."/>
            <person name="Kuo A."/>
            <person name="Liang C."/>
            <person name="Lipzen A."/>
            <person name="Lutzoni F."/>
            <person name="Magnuson J."/>
            <person name="Mondo S."/>
            <person name="Nolan M."/>
            <person name="Ohm R."/>
            <person name="Pangilinan J."/>
            <person name="Park H.-J."/>
            <person name="Ramirez L."/>
            <person name="Alfaro M."/>
            <person name="Sun H."/>
            <person name="Tritt A."/>
            <person name="Yoshinaga Y."/>
            <person name="Zwiers L.-H."/>
            <person name="Turgeon B."/>
            <person name="Goodwin S."/>
            <person name="Spatafora J."/>
            <person name="Crous P."/>
            <person name="Grigoriev I."/>
        </authorList>
    </citation>
    <scope>NUCLEOTIDE SEQUENCE</scope>
    <source>
        <strain evidence="9">ATCC 16933</strain>
    </source>
</reference>
<feature type="region of interest" description="Disordered" evidence="8">
    <location>
        <begin position="1"/>
        <end position="100"/>
    </location>
</feature>
<keyword evidence="6 7" id="KW-0539">Nucleus</keyword>
<dbReference type="InterPro" id="IPR008851">
    <property type="entry name" value="TFIIF-alpha"/>
</dbReference>
<evidence type="ECO:0000256" key="1">
    <source>
        <dbReference type="ARBA" id="ARBA00004123"/>
    </source>
</evidence>
<name>A0A6A6P1I6_9PEZI</name>
<evidence type="ECO:0000313" key="10">
    <source>
        <dbReference type="Proteomes" id="UP000799766"/>
    </source>
</evidence>
<dbReference type="SUPFAM" id="SSF50916">
    <property type="entry name" value="Rap30/74 interaction domains"/>
    <property type="match status" value="1"/>
</dbReference>
<evidence type="ECO:0000256" key="8">
    <source>
        <dbReference type="SAM" id="MobiDB-lite"/>
    </source>
</evidence>
<evidence type="ECO:0000256" key="6">
    <source>
        <dbReference type="ARBA" id="ARBA00023242"/>
    </source>
</evidence>
<dbReference type="GO" id="GO:0016251">
    <property type="term" value="F:RNA polymerase II general transcription initiation factor activity"/>
    <property type="evidence" value="ECO:0007669"/>
    <property type="project" value="TreeGrafter"/>
</dbReference>
<feature type="compositionally biased region" description="Low complexity" evidence="8">
    <location>
        <begin position="517"/>
        <end position="526"/>
    </location>
</feature>
<proteinExistence type="inferred from homology"/>
<feature type="compositionally biased region" description="Basic and acidic residues" evidence="8">
    <location>
        <begin position="408"/>
        <end position="444"/>
    </location>
</feature>
<dbReference type="AlphaFoldDB" id="A0A6A6P1I6"/>
<evidence type="ECO:0000256" key="4">
    <source>
        <dbReference type="ARBA" id="ARBA00023125"/>
    </source>
</evidence>
<feature type="region of interest" description="Disordered" evidence="8">
    <location>
        <begin position="407"/>
        <end position="713"/>
    </location>
</feature>
<evidence type="ECO:0000256" key="7">
    <source>
        <dbReference type="RuleBase" id="RU366044"/>
    </source>
</evidence>
<comment type="subcellular location">
    <subcellularLocation>
        <location evidence="1 7">Nucleus</location>
    </subcellularLocation>
</comment>
<feature type="compositionally biased region" description="Low complexity" evidence="8">
    <location>
        <begin position="678"/>
        <end position="695"/>
    </location>
</feature>
<feature type="compositionally biased region" description="Low complexity" evidence="8">
    <location>
        <begin position="567"/>
        <end position="581"/>
    </location>
</feature>
<feature type="compositionally biased region" description="Basic and acidic residues" evidence="8">
    <location>
        <begin position="209"/>
        <end position="225"/>
    </location>
</feature>
<dbReference type="EMBL" id="MU001679">
    <property type="protein sequence ID" value="KAF2457865.1"/>
    <property type="molecule type" value="Genomic_DNA"/>
</dbReference>
<feature type="compositionally biased region" description="Basic and acidic residues" evidence="8">
    <location>
        <begin position="467"/>
        <end position="484"/>
    </location>
</feature>
<dbReference type="OrthoDB" id="76676at2759"/>
<feature type="compositionally biased region" description="Basic and acidic residues" evidence="8">
    <location>
        <begin position="159"/>
        <end position="186"/>
    </location>
</feature>
<keyword evidence="3 7" id="KW-0805">Transcription regulation</keyword>
<dbReference type="GO" id="GO:0003677">
    <property type="term" value="F:DNA binding"/>
    <property type="evidence" value="ECO:0007669"/>
    <property type="project" value="UniProtKB-KW"/>
</dbReference>
<dbReference type="GO" id="GO:0005674">
    <property type="term" value="C:transcription factor TFIIF complex"/>
    <property type="evidence" value="ECO:0007669"/>
    <property type="project" value="TreeGrafter"/>
</dbReference>
<comment type="function">
    <text evidence="7">TFIIF is a general transcription initiation factor that binds to RNA polymerase II and helps to recruit it to the initiation complex in collaboration with TFIIB. It promotes transcription elongation.</text>
</comment>
<dbReference type="InterPro" id="IPR011039">
    <property type="entry name" value="TFIIF_interaction"/>
</dbReference>
<dbReference type="GO" id="GO:0001096">
    <property type="term" value="F:TFIIF-class transcription factor complex binding"/>
    <property type="evidence" value="ECO:0007669"/>
    <property type="project" value="TreeGrafter"/>
</dbReference>
<evidence type="ECO:0000256" key="3">
    <source>
        <dbReference type="ARBA" id="ARBA00023015"/>
    </source>
</evidence>
<feature type="compositionally biased region" description="Polar residues" evidence="8">
    <location>
        <begin position="548"/>
        <end position="557"/>
    </location>
</feature>
<organism evidence="9 10">
    <name type="scientific">Lineolata rhizophorae</name>
    <dbReference type="NCBI Taxonomy" id="578093"/>
    <lineage>
        <taxon>Eukaryota</taxon>
        <taxon>Fungi</taxon>
        <taxon>Dikarya</taxon>
        <taxon>Ascomycota</taxon>
        <taxon>Pezizomycotina</taxon>
        <taxon>Dothideomycetes</taxon>
        <taxon>Dothideomycetes incertae sedis</taxon>
        <taxon>Lineolatales</taxon>
        <taxon>Lineolataceae</taxon>
        <taxon>Lineolata</taxon>
    </lineage>
</organism>
<dbReference type="PANTHER" id="PTHR13011:SF0">
    <property type="entry name" value="GENERAL TRANSCRIPTION FACTOR IIF SUBUNIT 1"/>
    <property type="match status" value="1"/>
</dbReference>
<comment type="similarity">
    <text evidence="2 7">Belongs to the TFIIF alpha subunit family.</text>
</comment>
<evidence type="ECO:0000256" key="5">
    <source>
        <dbReference type="ARBA" id="ARBA00023163"/>
    </source>
</evidence>
<sequence>MSASPANQHHQPPPPPPPQQQQGRTPGGPPPPRRKPKTNPLVTKKPLRRPPAPRLGAAAGPANGQSPRPPPPAPAAAAAAAPTFTTVRTDEPPPDAQSFPLVMTKQSLLRELRHHVMRFQSPRHPVNLLDDGQFVKPVRLHRRDPRFREEKKDDEELTKEEKDAVEANEKKQAEREERRRLREENMKQVAPVLQKETKAGPQAGRNKKKTEQVYRTDDTPEAQKRSQLRYEETMPWHLEDFDGNNVWMGTYEAALSECHLALIMDNQERKFRIIPAEKWYRFSAKNKFKHMTIEEAEERMARKHKESRWFMNTQIALKKQAEEEKNKASSRRMFTRAGRYEEDNPLLGATGNDGERRDIAADIDDIDFQMEEDFQDDDENIFDADDEEAKEAQERVRRDQLGANVFDLGKEGDADKLDEMEKREEEQAKKLERSIRKALLKWEGDLNYEDSDRDPYSDSSDSEEGSEAERQKEEQRKKEEEQRKGSGAGVDSKSLKAAATAVSGDNKPPSSGASTKGTTTPSAAGKPPKPGDPARKPSAQSLKRPGSPNLSELSGNESARKKSKKLSAGADAATSASRAISPGSDAGERKSALARNATAGATSGSDSETPLAETKKKMQANKTSAAASATTTTATALPARVGSGASPSGTPGGSRAGSPAFGTSSNAPAGSVAGGSRAGSPIAGAPPRRAAGAGTPPLPQQLPLPTAEEIRAKIPPEGISVSGLLASFKGRAQKGPAAKAFTELVKSVTRYDKESKNLFVKE</sequence>
<feature type="compositionally biased region" description="Low complexity" evidence="8">
    <location>
        <begin position="623"/>
        <end position="649"/>
    </location>
</feature>
<dbReference type="Pfam" id="PF05793">
    <property type="entry name" value="TFIIF_alpha"/>
    <property type="match status" value="1"/>
</dbReference>
<evidence type="ECO:0000256" key="2">
    <source>
        <dbReference type="ARBA" id="ARBA00005249"/>
    </source>
</evidence>
<feature type="compositionally biased region" description="Polar residues" evidence="8">
    <location>
        <begin position="599"/>
        <end position="608"/>
    </location>
</feature>
<accession>A0A6A6P1I6</accession>